<dbReference type="InterPro" id="IPR044927">
    <property type="entry name" value="Endonuclea_NS_2"/>
</dbReference>
<dbReference type="Proteomes" id="UP000195080">
    <property type="component" value="Chromosome"/>
</dbReference>
<name>A0ABZ2T1M0_9ENTE</name>
<evidence type="ECO:0000259" key="2">
    <source>
        <dbReference type="Pfam" id="PF13930"/>
    </source>
</evidence>
<dbReference type="RefSeq" id="WP_086281469.1">
    <property type="nucleotide sequence ID" value="NZ_CP147248.1"/>
</dbReference>
<feature type="domain" description="Type VII secretion system protein EssD-like" evidence="2">
    <location>
        <begin position="80"/>
        <end position="207"/>
    </location>
</feature>
<feature type="compositionally biased region" description="Polar residues" evidence="1">
    <location>
        <begin position="45"/>
        <end position="64"/>
    </location>
</feature>
<sequence length="225" mass="24700">MARKKQKPPFNPAVMLVAVLIILVLGVFGVQVPDTIQEMFGIDTHQPQQQTKPSTAKPVSSTNPGPKELGPATFSTAEMKDSQKGWIDYHALDSLDRATGADALLKPAMVNTGTSANKDIRPPGFISGLEPTLHSRGHLIGRQLGGSGDDQRNLTTLYQTPVNTPYMTKYENQIRQALDNGETIRYRVTPVYEGTALLCKQIDLEAKGLNKNTTIDFRVTILNER</sequence>
<evidence type="ECO:0000256" key="1">
    <source>
        <dbReference type="SAM" id="MobiDB-lite"/>
    </source>
</evidence>
<keyword evidence="4" id="KW-1185">Reference proteome</keyword>
<gene>
    <name evidence="3" type="ORF">A5866_000270</name>
</gene>
<protein>
    <submittedName>
        <fullName evidence="3">DNA-entry nuclease</fullName>
    </submittedName>
</protein>
<organism evidence="3 4">
    <name type="scientific">Candidatus Enterococcus lemimoniae</name>
    <dbReference type="NCBI Taxonomy" id="1834167"/>
    <lineage>
        <taxon>Bacteria</taxon>
        <taxon>Bacillati</taxon>
        <taxon>Bacillota</taxon>
        <taxon>Bacilli</taxon>
        <taxon>Lactobacillales</taxon>
        <taxon>Enterococcaceae</taxon>
        <taxon>Enterococcus</taxon>
    </lineage>
</organism>
<dbReference type="InterPro" id="IPR044929">
    <property type="entry name" value="DNA/RNA_non-sp_Endonuclease_sf"/>
</dbReference>
<accession>A0ABZ2T1M0</accession>
<dbReference type="Gene3D" id="3.40.570.10">
    <property type="entry name" value="Extracellular Endonuclease, subunit A"/>
    <property type="match status" value="1"/>
</dbReference>
<reference evidence="3 4" key="2">
    <citation type="submission" date="2024-03" db="EMBL/GenBank/DDBJ databases">
        <title>The Genome Sequence of Enterococcus sp. DIV0727d.</title>
        <authorList>
            <consortium name="The Broad Institute Genomics Platform"/>
            <consortium name="The Broad Institute Microbial Omics Core"/>
            <consortium name="The Broad Institute Genomic Center for Infectious Diseases"/>
            <person name="Earl A."/>
            <person name="Manson A."/>
            <person name="Gilmore M."/>
            <person name="Schwartman J."/>
            <person name="Shea T."/>
            <person name="Abouelleil A."/>
            <person name="Cao P."/>
            <person name="Chapman S."/>
            <person name="Cusick C."/>
            <person name="Young S."/>
            <person name="Neafsey D."/>
            <person name="Nusbaum C."/>
            <person name="Birren B."/>
        </authorList>
    </citation>
    <scope>NUCLEOTIDE SEQUENCE [LARGE SCALE GENOMIC DNA]</scope>
    <source>
        <strain evidence="3 4">12C11_DIV0727</strain>
    </source>
</reference>
<feature type="region of interest" description="Disordered" evidence="1">
    <location>
        <begin position="45"/>
        <end position="73"/>
    </location>
</feature>
<dbReference type="Pfam" id="PF13930">
    <property type="entry name" value="Endonuclea_NS_2"/>
    <property type="match status" value="1"/>
</dbReference>
<evidence type="ECO:0000313" key="3">
    <source>
        <dbReference type="EMBL" id="WYJ85211.1"/>
    </source>
</evidence>
<proteinExistence type="predicted"/>
<evidence type="ECO:0000313" key="4">
    <source>
        <dbReference type="Proteomes" id="UP000195080"/>
    </source>
</evidence>
<reference evidence="4" key="1">
    <citation type="submission" date="2017-05" db="EMBL/GenBank/DDBJ databases">
        <title>The Genome Sequence of EEnterococcus faecalis 9F2_4866.</title>
        <authorList>
            <consortium name="The Broad Institute Genomics Platform"/>
            <consortium name="The Broad Institute Genomic Center for Infectious Diseases"/>
            <person name="Earl A."/>
            <person name="Manson A."/>
            <person name="Schwartman J."/>
            <person name="Gilmore M."/>
            <person name="Abouelleil A."/>
            <person name="Cao P."/>
            <person name="Chapman S."/>
            <person name="Cusick C."/>
            <person name="Shea T."/>
            <person name="Young S."/>
            <person name="Neafsey D."/>
            <person name="Nusbaum C."/>
            <person name="Birren B."/>
        </authorList>
    </citation>
    <scope>NUCLEOTIDE SEQUENCE [LARGE SCALE GENOMIC DNA]</scope>
    <source>
        <strain evidence="4">12C11_DIV0727</strain>
    </source>
</reference>
<dbReference type="EMBL" id="CP147248">
    <property type="protein sequence ID" value="WYJ85211.1"/>
    <property type="molecule type" value="Genomic_DNA"/>
</dbReference>